<comment type="caution">
    <text evidence="3">The sequence shown here is derived from an EMBL/GenBank/DDBJ whole genome shotgun (WGS) entry which is preliminary data.</text>
</comment>
<dbReference type="EMBL" id="VEPZ02001007">
    <property type="protein sequence ID" value="KAE8702546.1"/>
    <property type="molecule type" value="Genomic_DNA"/>
</dbReference>
<feature type="region of interest" description="Disordered" evidence="1">
    <location>
        <begin position="168"/>
        <end position="192"/>
    </location>
</feature>
<protein>
    <submittedName>
        <fullName evidence="3">Protein YLS7-like</fullName>
    </submittedName>
</protein>
<evidence type="ECO:0000256" key="1">
    <source>
        <dbReference type="SAM" id="MobiDB-lite"/>
    </source>
</evidence>
<evidence type="ECO:0000313" key="3">
    <source>
        <dbReference type="EMBL" id="KAE8702546.1"/>
    </source>
</evidence>
<accession>A0A6A3AEK7</accession>
<organism evidence="3 4">
    <name type="scientific">Hibiscus syriacus</name>
    <name type="common">Rose of Sharon</name>
    <dbReference type="NCBI Taxonomy" id="106335"/>
    <lineage>
        <taxon>Eukaryota</taxon>
        <taxon>Viridiplantae</taxon>
        <taxon>Streptophyta</taxon>
        <taxon>Embryophyta</taxon>
        <taxon>Tracheophyta</taxon>
        <taxon>Spermatophyta</taxon>
        <taxon>Magnoliopsida</taxon>
        <taxon>eudicotyledons</taxon>
        <taxon>Gunneridae</taxon>
        <taxon>Pentapetalae</taxon>
        <taxon>rosids</taxon>
        <taxon>malvids</taxon>
        <taxon>Malvales</taxon>
        <taxon>Malvaceae</taxon>
        <taxon>Malvoideae</taxon>
        <taxon>Hibiscus</taxon>
    </lineage>
</organism>
<name>A0A6A3AEK7_HIBSY</name>
<feature type="compositionally biased region" description="Polar residues" evidence="1">
    <location>
        <begin position="182"/>
        <end position="192"/>
    </location>
</feature>
<dbReference type="Proteomes" id="UP000436088">
    <property type="component" value="Unassembled WGS sequence"/>
</dbReference>
<dbReference type="PANTHER" id="PTHR47481">
    <property type="match status" value="1"/>
</dbReference>
<sequence>MLVGYFNHDFVLVRVHDLHHHIIPHTEEEEITAYAASKAADPALWKRLDAAVLQWIYGTISTDLLHAILLKDDTAQGAWSRLKSMFHDNKASRATHLEEELPDIDFGNFSSIDSYCNHIKSLVDRLADVDAHLSNNKLVLKLTVGLPEAYNRLAKEGISGNQAALVAGSDSDTSASSRSTSKGNKQKNQTLSLLGRARMEMDKWANNNMGLCHSIGSNSHGPDGHLGWLSGPTLHHAHTLLHLAPQKSTVARIVRCDSTGDLYPLFSINQATLPVNNLAFTTISADIWHNRLGHLGDAVFRPPDVNVIMSMWIFRHKRQSDGSFERYKARLVALSDRLRKPFMALLGTEFAMKDLGPLSFFLWIVVSRNANGMFLSQQQYATDIIQRAGMANCNSSPTPVDTKPKLSASKDSPYEDPTKYRSLSGALQYLTFTRPDLCSSGTLSYGLHLYKSLIHKLIYYTDADWGGCPDTRHSTSGYCVFIGNPVQHQRTKHIEMDIHFVREKVAKGKVRVLHVPSRYQIADIFTKGLPRILFEDFRDSLSVREPPASTEGVC</sequence>
<dbReference type="Pfam" id="PF07727">
    <property type="entry name" value="RVT_2"/>
    <property type="match status" value="1"/>
</dbReference>
<feature type="domain" description="Reverse transcriptase Ty1/copia-type" evidence="2">
    <location>
        <begin position="342"/>
        <end position="400"/>
    </location>
</feature>
<proteinExistence type="predicted"/>
<keyword evidence="4" id="KW-1185">Reference proteome</keyword>
<evidence type="ECO:0000313" key="4">
    <source>
        <dbReference type="Proteomes" id="UP000436088"/>
    </source>
</evidence>
<gene>
    <name evidence="3" type="ORF">F3Y22_tig00110482pilonHSYRG00306</name>
</gene>
<dbReference type="InterPro" id="IPR013103">
    <property type="entry name" value="RVT_2"/>
</dbReference>
<dbReference type="CDD" id="cd09272">
    <property type="entry name" value="RNase_HI_RT_Ty1"/>
    <property type="match status" value="1"/>
</dbReference>
<feature type="region of interest" description="Disordered" evidence="1">
    <location>
        <begin position="395"/>
        <end position="417"/>
    </location>
</feature>
<dbReference type="Pfam" id="PF14223">
    <property type="entry name" value="Retrotran_gag_2"/>
    <property type="match status" value="1"/>
</dbReference>
<evidence type="ECO:0000259" key="2">
    <source>
        <dbReference type="Pfam" id="PF07727"/>
    </source>
</evidence>
<feature type="compositionally biased region" description="Low complexity" evidence="1">
    <location>
        <begin position="169"/>
        <end position="181"/>
    </location>
</feature>
<dbReference type="PANTHER" id="PTHR47481:SF42">
    <property type="entry name" value="RHO GTPASE-ACTIVATING PROTEIN GACK-LIKE"/>
    <property type="match status" value="1"/>
</dbReference>
<reference evidence="3" key="1">
    <citation type="submission" date="2019-09" db="EMBL/GenBank/DDBJ databases">
        <title>Draft genome information of white flower Hibiscus syriacus.</title>
        <authorList>
            <person name="Kim Y.-M."/>
        </authorList>
    </citation>
    <scope>NUCLEOTIDE SEQUENCE [LARGE SCALE GENOMIC DNA]</scope>
    <source>
        <strain evidence="3">YM2019G1</strain>
    </source>
</reference>
<dbReference type="AlphaFoldDB" id="A0A6A3AEK7"/>